<feature type="transmembrane region" description="Helical" evidence="1">
    <location>
        <begin position="129"/>
        <end position="152"/>
    </location>
</feature>
<sequence>MGPDISYLNSTLGKISNLLALELKNIIDFRNGIFWIIVDAVYGLIALWVSMSAVIIFRLDEKYSRFFLFRLIDWLADFMMPILGSLCFIPFVPICLDIFVCDHSIGDNFTDSFLSYDCYYFCWKDEHLIYAILSFFALLCYEPLAVFCRPLWQELQPMLHVKSSPYFLMVKTVIQVLLIAMNKTVRRAQDITHRILFIFVMIFYVVFLLKFKPYNYPRFNLWQNLSLIGVVWLAILSTIALGVKVNSIILTILLFIGWLIIVLYGLYIQKKKYPSLLFRKKHHDITSLFKFAFTFGKHSHKALNKIIPSSNSLERQDKN</sequence>
<feature type="transmembrane region" description="Helical" evidence="1">
    <location>
        <begin position="191"/>
        <end position="209"/>
    </location>
</feature>
<dbReference type="EMBL" id="CAJZBQ010000021">
    <property type="protein sequence ID" value="CAG9319100.1"/>
    <property type="molecule type" value="Genomic_DNA"/>
</dbReference>
<proteinExistence type="predicted"/>
<evidence type="ECO:0000313" key="2">
    <source>
        <dbReference type="EMBL" id="CAG9319100.1"/>
    </source>
</evidence>
<comment type="caution">
    <text evidence="2">The sequence shown here is derived from an EMBL/GenBank/DDBJ whole genome shotgun (WGS) entry which is preliminary data.</text>
</comment>
<feature type="transmembrane region" description="Helical" evidence="1">
    <location>
        <begin position="221"/>
        <end position="242"/>
    </location>
</feature>
<feature type="transmembrane region" description="Helical" evidence="1">
    <location>
        <begin position="164"/>
        <end position="185"/>
    </location>
</feature>
<evidence type="ECO:0000313" key="3">
    <source>
        <dbReference type="Proteomes" id="UP001162131"/>
    </source>
</evidence>
<name>A0AAU9IYM1_9CILI</name>
<accession>A0AAU9IYM1</accession>
<keyword evidence="1" id="KW-0472">Membrane</keyword>
<keyword evidence="3" id="KW-1185">Reference proteome</keyword>
<keyword evidence="1" id="KW-0812">Transmembrane</keyword>
<dbReference type="AlphaFoldDB" id="A0AAU9IYM1"/>
<dbReference type="Proteomes" id="UP001162131">
    <property type="component" value="Unassembled WGS sequence"/>
</dbReference>
<organism evidence="2 3">
    <name type="scientific">Blepharisma stoltei</name>
    <dbReference type="NCBI Taxonomy" id="1481888"/>
    <lineage>
        <taxon>Eukaryota</taxon>
        <taxon>Sar</taxon>
        <taxon>Alveolata</taxon>
        <taxon>Ciliophora</taxon>
        <taxon>Postciliodesmatophora</taxon>
        <taxon>Heterotrichea</taxon>
        <taxon>Heterotrichida</taxon>
        <taxon>Blepharismidae</taxon>
        <taxon>Blepharisma</taxon>
    </lineage>
</organism>
<protein>
    <submittedName>
        <fullName evidence="2">Uncharacterized protein</fullName>
    </submittedName>
</protein>
<feature type="transmembrane region" description="Helical" evidence="1">
    <location>
        <begin position="248"/>
        <end position="267"/>
    </location>
</feature>
<feature type="transmembrane region" description="Helical" evidence="1">
    <location>
        <begin position="33"/>
        <end position="57"/>
    </location>
</feature>
<evidence type="ECO:0000256" key="1">
    <source>
        <dbReference type="SAM" id="Phobius"/>
    </source>
</evidence>
<keyword evidence="1" id="KW-1133">Transmembrane helix</keyword>
<reference evidence="2" key="1">
    <citation type="submission" date="2021-09" db="EMBL/GenBank/DDBJ databases">
        <authorList>
            <consortium name="AG Swart"/>
            <person name="Singh M."/>
            <person name="Singh A."/>
            <person name="Seah K."/>
            <person name="Emmerich C."/>
        </authorList>
    </citation>
    <scope>NUCLEOTIDE SEQUENCE</scope>
    <source>
        <strain evidence="2">ATCC30299</strain>
    </source>
</reference>
<feature type="transmembrane region" description="Helical" evidence="1">
    <location>
        <begin position="78"/>
        <end position="100"/>
    </location>
</feature>
<gene>
    <name evidence="2" type="ORF">BSTOLATCC_MIC22450</name>
</gene>